<dbReference type="RefSeq" id="WP_167148228.1">
    <property type="nucleotide sequence ID" value="NZ_JAAMOX010000001.1"/>
</dbReference>
<dbReference type="PANTHER" id="PTHR43133">
    <property type="entry name" value="RNA POLYMERASE ECF-TYPE SIGMA FACTO"/>
    <property type="match status" value="1"/>
</dbReference>
<reference evidence="8 9" key="1">
    <citation type="submission" date="2020-02" db="EMBL/GenBank/DDBJ databases">
        <title>Sequencing the genomes of 1000 actinobacteria strains.</title>
        <authorList>
            <person name="Klenk H.-P."/>
        </authorList>
    </citation>
    <scope>NUCLEOTIDE SEQUENCE [LARGE SCALE GENOMIC DNA]</scope>
    <source>
        <strain evidence="8 9">DSM 27960</strain>
    </source>
</reference>
<dbReference type="SUPFAM" id="SSF88659">
    <property type="entry name" value="Sigma3 and sigma4 domains of RNA polymerase sigma factors"/>
    <property type="match status" value="1"/>
</dbReference>
<sequence>MERTQADGSVSDTELVERFRSGDSEAAAILHHRHYEMAIRLARRTGPHPNDAEEIASDSFSRVLEAIRKGGGPTDSFSLYLRSTVRNASFSELRHRARMRTIDNVERVVIDHVPDHADFGRDLDFDLTEAFAGLSERHRQVLTSRILEGKSNRESAAELQMTPTGEAMLYHRARRALKRSYLESDGGRLYLAMAAIRGRMHLRSREDNTTDS</sequence>
<dbReference type="Gene3D" id="1.10.1740.10">
    <property type="match status" value="1"/>
</dbReference>
<evidence type="ECO:0000259" key="6">
    <source>
        <dbReference type="Pfam" id="PF04542"/>
    </source>
</evidence>
<accession>A0A7X5QZS1</accession>
<dbReference type="Pfam" id="PF08281">
    <property type="entry name" value="Sigma70_r4_2"/>
    <property type="match status" value="1"/>
</dbReference>
<feature type="domain" description="RNA polymerase sigma-70 region 2" evidence="6">
    <location>
        <begin position="31"/>
        <end position="98"/>
    </location>
</feature>
<dbReference type="EMBL" id="JAAMOX010000001">
    <property type="protein sequence ID" value="NIH52981.1"/>
    <property type="molecule type" value="Genomic_DNA"/>
</dbReference>
<dbReference type="InterPro" id="IPR013325">
    <property type="entry name" value="RNA_pol_sigma_r2"/>
</dbReference>
<dbReference type="InterPro" id="IPR007627">
    <property type="entry name" value="RNA_pol_sigma70_r2"/>
</dbReference>
<name>A0A7X5QZS1_9MICO</name>
<dbReference type="SUPFAM" id="SSF88946">
    <property type="entry name" value="Sigma2 domain of RNA polymerase sigma factors"/>
    <property type="match status" value="1"/>
</dbReference>
<evidence type="ECO:0000259" key="7">
    <source>
        <dbReference type="Pfam" id="PF08281"/>
    </source>
</evidence>
<gene>
    <name evidence="8" type="ORF">FHX76_000849</name>
</gene>
<evidence type="ECO:0000313" key="8">
    <source>
        <dbReference type="EMBL" id="NIH52981.1"/>
    </source>
</evidence>
<dbReference type="GO" id="GO:0016987">
    <property type="term" value="F:sigma factor activity"/>
    <property type="evidence" value="ECO:0007669"/>
    <property type="project" value="UniProtKB-KW"/>
</dbReference>
<dbReference type="Proteomes" id="UP000541033">
    <property type="component" value="Unassembled WGS sequence"/>
</dbReference>
<dbReference type="GO" id="GO:0003677">
    <property type="term" value="F:DNA binding"/>
    <property type="evidence" value="ECO:0007669"/>
    <property type="project" value="UniProtKB-KW"/>
</dbReference>
<proteinExistence type="inferred from homology"/>
<keyword evidence="9" id="KW-1185">Reference proteome</keyword>
<dbReference type="GO" id="GO:0006352">
    <property type="term" value="P:DNA-templated transcription initiation"/>
    <property type="evidence" value="ECO:0007669"/>
    <property type="project" value="InterPro"/>
</dbReference>
<dbReference type="InterPro" id="IPR013324">
    <property type="entry name" value="RNA_pol_sigma_r3/r4-like"/>
</dbReference>
<keyword evidence="2" id="KW-0805">Transcription regulation</keyword>
<evidence type="ECO:0000313" key="9">
    <source>
        <dbReference type="Proteomes" id="UP000541033"/>
    </source>
</evidence>
<evidence type="ECO:0000256" key="1">
    <source>
        <dbReference type="ARBA" id="ARBA00010641"/>
    </source>
</evidence>
<evidence type="ECO:0000256" key="3">
    <source>
        <dbReference type="ARBA" id="ARBA00023082"/>
    </source>
</evidence>
<evidence type="ECO:0000256" key="2">
    <source>
        <dbReference type="ARBA" id="ARBA00023015"/>
    </source>
</evidence>
<dbReference type="Pfam" id="PF04542">
    <property type="entry name" value="Sigma70_r2"/>
    <property type="match status" value="1"/>
</dbReference>
<keyword evidence="3" id="KW-0731">Sigma factor</keyword>
<dbReference type="Gene3D" id="1.10.10.10">
    <property type="entry name" value="Winged helix-like DNA-binding domain superfamily/Winged helix DNA-binding domain"/>
    <property type="match status" value="1"/>
</dbReference>
<keyword evidence="5" id="KW-0804">Transcription</keyword>
<dbReference type="NCBIfam" id="TIGR02937">
    <property type="entry name" value="sigma70-ECF"/>
    <property type="match status" value="1"/>
</dbReference>
<dbReference type="AlphaFoldDB" id="A0A7X5QZS1"/>
<protein>
    <submittedName>
        <fullName evidence="8">RNA polymerase sigma factor (Sigma-70 family)</fullName>
    </submittedName>
</protein>
<dbReference type="PANTHER" id="PTHR43133:SF8">
    <property type="entry name" value="RNA POLYMERASE SIGMA FACTOR HI_1459-RELATED"/>
    <property type="match status" value="1"/>
</dbReference>
<organism evidence="8 9">
    <name type="scientific">Lysinibacter cavernae</name>
    <dbReference type="NCBI Taxonomy" id="1640652"/>
    <lineage>
        <taxon>Bacteria</taxon>
        <taxon>Bacillati</taxon>
        <taxon>Actinomycetota</taxon>
        <taxon>Actinomycetes</taxon>
        <taxon>Micrococcales</taxon>
        <taxon>Microbacteriaceae</taxon>
        <taxon>Lysinibacter</taxon>
    </lineage>
</organism>
<keyword evidence="4" id="KW-0238">DNA-binding</keyword>
<dbReference type="InterPro" id="IPR013249">
    <property type="entry name" value="RNA_pol_sigma70_r4_t2"/>
</dbReference>
<evidence type="ECO:0000256" key="5">
    <source>
        <dbReference type="ARBA" id="ARBA00023163"/>
    </source>
</evidence>
<evidence type="ECO:0000256" key="4">
    <source>
        <dbReference type="ARBA" id="ARBA00023125"/>
    </source>
</evidence>
<dbReference type="InterPro" id="IPR036388">
    <property type="entry name" value="WH-like_DNA-bd_sf"/>
</dbReference>
<comment type="caution">
    <text evidence="8">The sequence shown here is derived from an EMBL/GenBank/DDBJ whole genome shotgun (WGS) entry which is preliminary data.</text>
</comment>
<feature type="domain" description="RNA polymerase sigma factor 70 region 4 type 2" evidence="7">
    <location>
        <begin position="126"/>
        <end position="177"/>
    </location>
</feature>
<dbReference type="InterPro" id="IPR039425">
    <property type="entry name" value="RNA_pol_sigma-70-like"/>
</dbReference>
<comment type="similarity">
    <text evidence="1">Belongs to the sigma-70 factor family. ECF subfamily.</text>
</comment>
<dbReference type="InterPro" id="IPR014284">
    <property type="entry name" value="RNA_pol_sigma-70_dom"/>
</dbReference>